<evidence type="ECO:0000313" key="3">
    <source>
        <dbReference type="Proteomes" id="UP000265903"/>
    </source>
</evidence>
<dbReference type="Gene3D" id="1.10.510.10">
    <property type="entry name" value="Transferase(Phosphotransferase) domain 1"/>
    <property type="match status" value="1"/>
</dbReference>
<sequence length="242" mass="27654">MTTRERLYRLRWGQALVEKETHPAGARVIKDYSKCGFPGALIYGRLVPKREYHALHSLSGLEGIPEHARLQNPYTISYRYIEGLPLRQAGGKSPLPRTFFTDLWELAGEIHRRGFVHLDLGNSGNILVRDDASPAIIDFASCTSTRHFPRRLRRALEKRDRLGLLKLRLRYSPETMPPVMADYFNRHYHKHLATPTKLYKETRRCLNSRGLQGECGRVRRIWIIICVAVSIATAIGVSPVVA</sequence>
<dbReference type="OrthoDB" id="212517at2"/>
<name>A0A3M2RKH5_9GAMM</name>
<keyword evidence="1" id="KW-1133">Transmembrane helix</keyword>
<dbReference type="EMBL" id="QMDL01000001">
    <property type="protein sequence ID" value="RMJ05771.1"/>
    <property type="molecule type" value="Genomic_DNA"/>
</dbReference>
<keyword evidence="2" id="KW-0723">Serine/threonine-protein kinase</keyword>
<organism evidence="2 3">
    <name type="scientific">Marinobacter litoralis</name>
    <dbReference type="NCBI Taxonomy" id="187981"/>
    <lineage>
        <taxon>Bacteria</taxon>
        <taxon>Pseudomonadati</taxon>
        <taxon>Pseudomonadota</taxon>
        <taxon>Gammaproteobacteria</taxon>
        <taxon>Pseudomonadales</taxon>
        <taxon>Marinobacteraceae</taxon>
        <taxon>Marinobacter</taxon>
    </lineage>
</organism>
<proteinExistence type="predicted"/>
<dbReference type="Proteomes" id="UP000265903">
    <property type="component" value="Unassembled WGS sequence"/>
</dbReference>
<dbReference type="SUPFAM" id="SSF56112">
    <property type="entry name" value="Protein kinase-like (PK-like)"/>
    <property type="match status" value="1"/>
</dbReference>
<keyword evidence="1" id="KW-0812">Transmembrane</keyword>
<dbReference type="InterPro" id="IPR011009">
    <property type="entry name" value="Kinase-like_dom_sf"/>
</dbReference>
<keyword evidence="2" id="KW-0808">Transferase</keyword>
<protein>
    <submittedName>
        <fullName evidence="2">Serine/threonine protein kinase</fullName>
    </submittedName>
</protein>
<accession>A0A3M2RKH5</accession>
<evidence type="ECO:0000313" key="2">
    <source>
        <dbReference type="EMBL" id="RMJ05771.1"/>
    </source>
</evidence>
<feature type="transmembrane region" description="Helical" evidence="1">
    <location>
        <begin position="221"/>
        <end position="241"/>
    </location>
</feature>
<keyword evidence="3" id="KW-1185">Reference proteome</keyword>
<evidence type="ECO:0000256" key="1">
    <source>
        <dbReference type="SAM" id="Phobius"/>
    </source>
</evidence>
<keyword evidence="1" id="KW-0472">Membrane</keyword>
<keyword evidence="2" id="KW-0418">Kinase</keyword>
<dbReference type="RefSeq" id="WP_133297154.1">
    <property type="nucleotide sequence ID" value="NZ_QMDL01000001.1"/>
</dbReference>
<dbReference type="GO" id="GO:0004674">
    <property type="term" value="F:protein serine/threonine kinase activity"/>
    <property type="evidence" value="ECO:0007669"/>
    <property type="project" value="UniProtKB-KW"/>
</dbReference>
<dbReference type="AlphaFoldDB" id="A0A3M2RKH5"/>
<comment type="caution">
    <text evidence="2">The sequence shown here is derived from an EMBL/GenBank/DDBJ whole genome shotgun (WGS) entry which is preliminary data.</text>
</comment>
<gene>
    <name evidence="2" type="ORF">DOQ08_00447</name>
</gene>
<reference evidence="2 3" key="1">
    <citation type="submission" date="2018-08" db="EMBL/GenBank/DDBJ databases">
        <title>Whole Genome Sequence of the Moderate Halophilic Marine Bacterium Marinobacter litoralis Sw-45.</title>
        <authorList>
            <person name="Musa H."/>
        </authorList>
    </citation>
    <scope>NUCLEOTIDE SEQUENCE [LARGE SCALE GENOMIC DNA]</scope>
    <source>
        <strain evidence="2 3">Sw-45</strain>
    </source>
</reference>